<feature type="domain" description="Major facilitator superfamily (MFS) profile" evidence="8">
    <location>
        <begin position="21"/>
        <end position="429"/>
    </location>
</feature>
<evidence type="ECO:0000256" key="2">
    <source>
        <dbReference type="ARBA" id="ARBA00022475"/>
    </source>
</evidence>
<dbReference type="Pfam" id="PF07690">
    <property type="entry name" value="MFS_1"/>
    <property type="match status" value="1"/>
</dbReference>
<dbReference type="GO" id="GO:0022857">
    <property type="term" value="F:transmembrane transporter activity"/>
    <property type="evidence" value="ECO:0007669"/>
    <property type="project" value="InterPro"/>
</dbReference>
<feature type="transmembrane region" description="Helical" evidence="7">
    <location>
        <begin position="285"/>
        <end position="306"/>
    </location>
</feature>
<feature type="transmembrane region" description="Helical" evidence="7">
    <location>
        <begin position="17"/>
        <end position="34"/>
    </location>
</feature>
<sequence length="445" mass="48840">MAEQPLSTAKVKHTGRVRFLVLGLVFINIIINYMDRTNLSVAATQMAGDLQFTPLQMGLVFSAFGWIYAALQIPGGFVIDRFGSRIVYGVGLFIWSLITALHAIANSFGGLVGLRLGVGAFEAPVMPSNNRVISSWFPENERASAIGIYSSAQFVGLACMTPLLFHVQELYGWRGLFLITGIVGMVWAVVWYCLYREPLEHKSVSQAELDHIRQGGAILESRQEAAKRKFAWSDLALMFSSRKLIGIYFGQFTISATFWFFLTWFPTYLVQYRHMDFIKSGYIASIPYLAAFFGVLLAGFVSDRLIKRGVSASFARKAPVILGMSLTLFILGANYTDNPTFIILFMSIAFFGNGLATITWVFVTALAPRHLIGLAGGVFNFTGALSSIVVPIAIGALIDGHNFAPALMFIAILAGLGICSYLFVVGRIDLDAPQETKPQGSRVAR</sequence>
<name>A0A381C8T2_9ENTR</name>
<dbReference type="GO" id="GO:0016020">
    <property type="term" value="C:membrane"/>
    <property type="evidence" value="ECO:0007669"/>
    <property type="project" value="UniProtKB-SubCell"/>
</dbReference>
<dbReference type="InterPro" id="IPR011701">
    <property type="entry name" value="MFS"/>
</dbReference>
<evidence type="ECO:0000256" key="5">
    <source>
        <dbReference type="ARBA" id="ARBA00023136"/>
    </source>
</evidence>
<keyword evidence="5 7" id="KW-0472">Membrane</keyword>
<dbReference type="Gene3D" id="1.20.1250.20">
    <property type="entry name" value="MFS general substrate transporter like domains"/>
    <property type="match status" value="2"/>
</dbReference>
<keyword evidence="2" id="KW-1003">Cell membrane</keyword>
<reference evidence="9 10" key="1">
    <citation type="submission" date="2018-06" db="EMBL/GenBank/DDBJ databases">
        <authorList>
            <consortium name="Pathogen Informatics"/>
            <person name="Doyle S."/>
        </authorList>
    </citation>
    <scope>NUCLEOTIDE SEQUENCE [LARGE SCALE GENOMIC DNA]</scope>
    <source>
        <strain evidence="9 10">NCTC12119</strain>
    </source>
</reference>
<dbReference type="PIRSF" id="PIRSF002808">
    <property type="entry name" value="Hexose_phosphate_transp"/>
    <property type="match status" value="1"/>
</dbReference>
<dbReference type="AlphaFoldDB" id="A0A381C8T2"/>
<proteinExistence type="inferred from homology"/>
<comment type="subcellular location">
    <subcellularLocation>
        <location evidence="1">Membrane</location>
        <topology evidence="1">Multi-pass membrane protein</topology>
    </subcellularLocation>
</comment>
<feature type="transmembrane region" description="Helical" evidence="7">
    <location>
        <begin position="245"/>
        <end position="265"/>
    </location>
</feature>
<dbReference type="RefSeq" id="WP_115629083.1">
    <property type="nucleotide sequence ID" value="NZ_UIGI01000001.1"/>
</dbReference>
<dbReference type="EMBL" id="UIGI01000001">
    <property type="protein sequence ID" value="SUW64251.1"/>
    <property type="molecule type" value="Genomic_DNA"/>
</dbReference>
<feature type="transmembrane region" description="Helical" evidence="7">
    <location>
        <begin position="378"/>
        <end position="398"/>
    </location>
</feature>
<feature type="transmembrane region" description="Helical" evidence="7">
    <location>
        <begin position="86"/>
        <end position="105"/>
    </location>
</feature>
<feature type="transmembrane region" description="Helical" evidence="7">
    <location>
        <begin position="54"/>
        <end position="79"/>
    </location>
</feature>
<evidence type="ECO:0000256" key="3">
    <source>
        <dbReference type="ARBA" id="ARBA00022692"/>
    </source>
</evidence>
<protein>
    <submittedName>
        <fullName evidence="9">D-galactonate transporter</fullName>
    </submittedName>
</protein>
<evidence type="ECO:0000259" key="8">
    <source>
        <dbReference type="PROSITE" id="PS50850"/>
    </source>
</evidence>
<dbReference type="PANTHER" id="PTHR11662">
    <property type="entry name" value="SOLUTE CARRIER FAMILY 17"/>
    <property type="match status" value="1"/>
</dbReference>
<evidence type="ECO:0000313" key="10">
    <source>
        <dbReference type="Proteomes" id="UP000255528"/>
    </source>
</evidence>
<dbReference type="InterPro" id="IPR020846">
    <property type="entry name" value="MFS_dom"/>
</dbReference>
<evidence type="ECO:0000313" key="9">
    <source>
        <dbReference type="EMBL" id="SUW64251.1"/>
    </source>
</evidence>
<evidence type="ECO:0000256" key="4">
    <source>
        <dbReference type="ARBA" id="ARBA00022989"/>
    </source>
</evidence>
<gene>
    <name evidence="9" type="primary">dgoT_2</name>
    <name evidence="9" type="ORF">NCTC12119_02753</name>
</gene>
<dbReference type="InterPro" id="IPR000849">
    <property type="entry name" value="Sugar_P_transporter"/>
</dbReference>
<comment type="similarity">
    <text evidence="6">Belongs to the major facilitator superfamily. Phthalate permease family.</text>
</comment>
<keyword evidence="4 7" id="KW-1133">Transmembrane helix</keyword>
<feature type="transmembrane region" description="Helical" evidence="7">
    <location>
        <begin position="171"/>
        <end position="194"/>
    </location>
</feature>
<dbReference type="CDD" id="cd17319">
    <property type="entry name" value="MFS_ExuT_GudP_like"/>
    <property type="match status" value="1"/>
</dbReference>
<dbReference type="SUPFAM" id="SSF103473">
    <property type="entry name" value="MFS general substrate transporter"/>
    <property type="match status" value="1"/>
</dbReference>
<dbReference type="InterPro" id="IPR050382">
    <property type="entry name" value="MFS_Na/Anion_cotransporter"/>
</dbReference>
<dbReference type="PANTHER" id="PTHR11662:SF333">
    <property type="entry name" value="D-GALACTONATE TRANSPORTER"/>
    <property type="match status" value="1"/>
</dbReference>
<evidence type="ECO:0000256" key="1">
    <source>
        <dbReference type="ARBA" id="ARBA00004141"/>
    </source>
</evidence>
<dbReference type="Proteomes" id="UP000255528">
    <property type="component" value="Unassembled WGS sequence"/>
</dbReference>
<dbReference type="InterPro" id="IPR036259">
    <property type="entry name" value="MFS_trans_sf"/>
</dbReference>
<feature type="transmembrane region" description="Helical" evidence="7">
    <location>
        <begin position="404"/>
        <end position="424"/>
    </location>
</feature>
<accession>A0A381C8T2</accession>
<evidence type="ECO:0000256" key="6">
    <source>
        <dbReference type="ARBA" id="ARBA00038514"/>
    </source>
</evidence>
<feature type="transmembrane region" description="Helical" evidence="7">
    <location>
        <begin position="341"/>
        <end position="366"/>
    </location>
</feature>
<feature type="transmembrane region" description="Helical" evidence="7">
    <location>
        <begin position="318"/>
        <end position="335"/>
    </location>
</feature>
<dbReference type="PROSITE" id="PS50850">
    <property type="entry name" value="MFS"/>
    <property type="match status" value="1"/>
</dbReference>
<evidence type="ECO:0000256" key="7">
    <source>
        <dbReference type="SAM" id="Phobius"/>
    </source>
</evidence>
<keyword evidence="3 7" id="KW-0812">Transmembrane</keyword>
<organism evidence="9 10">
    <name type="scientific">Buttiauxella agrestis</name>
    <dbReference type="NCBI Taxonomy" id="82977"/>
    <lineage>
        <taxon>Bacteria</taxon>
        <taxon>Pseudomonadati</taxon>
        <taxon>Pseudomonadota</taxon>
        <taxon>Gammaproteobacteria</taxon>
        <taxon>Enterobacterales</taxon>
        <taxon>Enterobacteriaceae</taxon>
        <taxon>Buttiauxella</taxon>
    </lineage>
</organism>